<name>A0ACB8B0Q7_9AGAM</name>
<reference evidence="1" key="1">
    <citation type="journal article" date="2021" name="New Phytol.">
        <title>Evolutionary innovations through gain and loss of genes in the ectomycorrhizal Boletales.</title>
        <authorList>
            <person name="Wu G."/>
            <person name="Miyauchi S."/>
            <person name="Morin E."/>
            <person name="Kuo A."/>
            <person name="Drula E."/>
            <person name="Varga T."/>
            <person name="Kohler A."/>
            <person name="Feng B."/>
            <person name="Cao Y."/>
            <person name="Lipzen A."/>
            <person name="Daum C."/>
            <person name="Hundley H."/>
            <person name="Pangilinan J."/>
            <person name="Johnson J."/>
            <person name="Barry K."/>
            <person name="LaButti K."/>
            <person name="Ng V."/>
            <person name="Ahrendt S."/>
            <person name="Min B."/>
            <person name="Choi I.G."/>
            <person name="Park H."/>
            <person name="Plett J.M."/>
            <person name="Magnuson J."/>
            <person name="Spatafora J.W."/>
            <person name="Nagy L.G."/>
            <person name="Henrissat B."/>
            <person name="Grigoriev I.V."/>
            <person name="Yang Z.L."/>
            <person name="Xu J."/>
            <person name="Martin F.M."/>
        </authorList>
    </citation>
    <scope>NUCLEOTIDE SEQUENCE</scope>
    <source>
        <strain evidence="1">KUC20120723A-06</strain>
    </source>
</reference>
<keyword evidence="2" id="KW-1185">Reference proteome</keyword>
<accession>A0ACB8B0Q7</accession>
<dbReference type="EMBL" id="MU266692">
    <property type="protein sequence ID" value="KAH7919124.1"/>
    <property type="molecule type" value="Genomic_DNA"/>
</dbReference>
<proteinExistence type="predicted"/>
<evidence type="ECO:0000313" key="2">
    <source>
        <dbReference type="Proteomes" id="UP000790709"/>
    </source>
</evidence>
<comment type="caution">
    <text evidence="1">The sequence shown here is derived from an EMBL/GenBank/DDBJ whole genome shotgun (WGS) entry which is preliminary data.</text>
</comment>
<protein>
    <submittedName>
        <fullName evidence="1">Uncharacterized protein</fullName>
    </submittedName>
</protein>
<dbReference type="Proteomes" id="UP000790709">
    <property type="component" value="Unassembled WGS sequence"/>
</dbReference>
<sequence>MGCSQNLIYTPSNPRHPYRSPGVHMCPHRTPGVPVELKVSGANHMRSIASQASLLNPRHLERTTCVPIDPQASPSIPRCLEVTSSVWNGQSIPPTSLLHIHETSNNSKCHNSKRPQASSTWYRTHYL</sequence>
<gene>
    <name evidence="1" type="ORF">BV22DRAFT_1041188</name>
</gene>
<evidence type="ECO:0000313" key="1">
    <source>
        <dbReference type="EMBL" id="KAH7919124.1"/>
    </source>
</evidence>
<organism evidence="1 2">
    <name type="scientific">Leucogyrophana mollusca</name>
    <dbReference type="NCBI Taxonomy" id="85980"/>
    <lineage>
        <taxon>Eukaryota</taxon>
        <taxon>Fungi</taxon>
        <taxon>Dikarya</taxon>
        <taxon>Basidiomycota</taxon>
        <taxon>Agaricomycotina</taxon>
        <taxon>Agaricomycetes</taxon>
        <taxon>Agaricomycetidae</taxon>
        <taxon>Boletales</taxon>
        <taxon>Boletales incertae sedis</taxon>
        <taxon>Leucogyrophana</taxon>
    </lineage>
</organism>